<evidence type="ECO:0000313" key="7">
    <source>
        <dbReference type="Proteomes" id="UP000591131"/>
    </source>
</evidence>
<dbReference type="InterPro" id="IPR021109">
    <property type="entry name" value="Peptidase_aspartic_dom_sf"/>
</dbReference>
<comment type="similarity">
    <text evidence="1">Belongs to the peptidase A1 family.</text>
</comment>
<dbReference type="Gene3D" id="2.40.70.10">
    <property type="entry name" value="Acid Proteases"/>
    <property type="match status" value="2"/>
</dbReference>
<sequence>MKRVPTILLSFGWSEAIVRLPLTDDGHYFMTELLVENQPLGMVVDTGSISFHVMSNHLVSHDGLKERAMDALQKKSLKVKKYENVRVYMVSVQGSLSLPSTHNILEMDFNVGIGAREVTPSGEVRVYHVHSLLGLGFPRHPSGSFLQQLIAHGVIQQEYFTVTVDRYGNGEVLLGELKPQDAQEAGELVYLPIYVDSRHRKRWEVYVTNIRCYFSPERFFNVKVEAPALIDTGAPGIHGPKNQINLLIRAASFAASEVRGKNITTNNSRTVFYISLDEVKYLPKLHVFFSLGGGKTMSLAIDPHQYINHVTSPSVKSRHVFMGASQGWSLGMPLFRGRSVRFDAIKGAIGLALTGA</sequence>
<evidence type="ECO:0000256" key="4">
    <source>
        <dbReference type="ARBA" id="ARBA00022801"/>
    </source>
</evidence>
<keyword evidence="2" id="KW-0645">Protease</keyword>
<evidence type="ECO:0000256" key="2">
    <source>
        <dbReference type="ARBA" id="ARBA00022670"/>
    </source>
</evidence>
<gene>
    <name evidence="6" type="ORF">FOL47_009249</name>
</gene>
<dbReference type="PANTHER" id="PTHR47966:SF51">
    <property type="entry name" value="BETA-SITE APP-CLEAVING ENZYME, ISOFORM A-RELATED"/>
    <property type="match status" value="1"/>
</dbReference>
<dbReference type="EMBL" id="JAAPAO010000631">
    <property type="protein sequence ID" value="KAF4655877.1"/>
    <property type="molecule type" value="Genomic_DNA"/>
</dbReference>
<dbReference type="GO" id="GO:0006508">
    <property type="term" value="P:proteolysis"/>
    <property type="evidence" value="ECO:0007669"/>
    <property type="project" value="UniProtKB-KW"/>
</dbReference>
<dbReference type="CDD" id="cd05471">
    <property type="entry name" value="pepsin_like"/>
    <property type="match status" value="1"/>
</dbReference>
<evidence type="ECO:0000256" key="1">
    <source>
        <dbReference type="ARBA" id="ARBA00007447"/>
    </source>
</evidence>
<dbReference type="SUPFAM" id="SSF50630">
    <property type="entry name" value="Acid proteases"/>
    <property type="match status" value="1"/>
</dbReference>
<proteinExistence type="inferred from homology"/>
<reference evidence="6 7" key="1">
    <citation type="submission" date="2020-04" db="EMBL/GenBank/DDBJ databases">
        <title>Perkinsus chesapeaki whole genome sequence.</title>
        <authorList>
            <person name="Bogema D.R."/>
        </authorList>
    </citation>
    <scope>NUCLEOTIDE SEQUENCE [LARGE SCALE GENOMIC DNA]</scope>
    <source>
        <strain evidence="6">ATCC PRA-425</strain>
    </source>
</reference>
<dbReference type="Pfam" id="PF00026">
    <property type="entry name" value="Asp"/>
    <property type="match status" value="1"/>
</dbReference>
<evidence type="ECO:0000256" key="3">
    <source>
        <dbReference type="ARBA" id="ARBA00022750"/>
    </source>
</evidence>
<dbReference type="PROSITE" id="PS51767">
    <property type="entry name" value="PEPTIDASE_A1"/>
    <property type="match status" value="1"/>
</dbReference>
<dbReference type="InterPro" id="IPR033121">
    <property type="entry name" value="PEPTIDASE_A1"/>
</dbReference>
<dbReference type="AlphaFoldDB" id="A0A7J6L9I8"/>
<comment type="caution">
    <text evidence="6">The sequence shown here is derived from an EMBL/GenBank/DDBJ whole genome shotgun (WGS) entry which is preliminary data.</text>
</comment>
<keyword evidence="3" id="KW-0064">Aspartyl protease</keyword>
<keyword evidence="4" id="KW-0378">Hydrolase</keyword>
<keyword evidence="7" id="KW-1185">Reference proteome</keyword>
<dbReference type="OrthoDB" id="771136at2759"/>
<accession>A0A7J6L9I8</accession>
<dbReference type="InterPro" id="IPR001461">
    <property type="entry name" value="Aspartic_peptidase_A1"/>
</dbReference>
<evidence type="ECO:0000259" key="5">
    <source>
        <dbReference type="PROSITE" id="PS51767"/>
    </source>
</evidence>
<evidence type="ECO:0000313" key="6">
    <source>
        <dbReference type="EMBL" id="KAF4655877.1"/>
    </source>
</evidence>
<dbReference type="Proteomes" id="UP000591131">
    <property type="component" value="Unassembled WGS sequence"/>
</dbReference>
<dbReference type="InterPro" id="IPR034164">
    <property type="entry name" value="Pepsin-like_dom"/>
</dbReference>
<name>A0A7J6L9I8_PERCH</name>
<dbReference type="GO" id="GO:0004190">
    <property type="term" value="F:aspartic-type endopeptidase activity"/>
    <property type="evidence" value="ECO:0007669"/>
    <property type="project" value="UniProtKB-KW"/>
</dbReference>
<organism evidence="6 7">
    <name type="scientific">Perkinsus chesapeaki</name>
    <name type="common">Clam parasite</name>
    <name type="synonym">Perkinsus andrewsi</name>
    <dbReference type="NCBI Taxonomy" id="330153"/>
    <lineage>
        <taxon>Eukaryota</taxon>
        <taxon>Sar</taxon>
        <taxon>Alveolata</taxon>
        <taxon>Perkinsozoa</taxon>
        <taxon>Perkinsea</taxon>
        <taxon>Perkinsida</taxon>
        <taxon>Perkinsidae</taxon>
        <taxon>Perkinsus</taxon>
    </lineage>
</organism>
<feature type="domain" description="Peptidase A1" evidence="5">
    <location>
        <begin position="27"/>
        <end position="352"/>
    </location>
</feature>
<dbReference type="PANTHER" id="PTHR47966">
    <property type="entry name" value="BETA-SITE APP-CLEAVING ENZYME, ISOFORM A-RELATED"/>
    <property type="match status" value="1"/>
</dbReference>
<protein>
    <recommendedName>
        <fullName evidence="5">Peptidase A1 domain-containing protein</fullName>
    </recommendedName>
</protein>